<protein>
    <submittedName>
        <fullName evidence="1">Uncharacterized protein</fullName>
    </submittedName>
</protein>
<dbReference type="AlphaFoldDB" id="A0A5J4VME1"/>
<sequence>MDSSNIENFINEDLLREFLVQIDDGYSQFQRKQLEIVSLIAEIGADIAVLFEQNRFFQIFSKSGLLKRIEEILQSEIKIEEEKKKRKKNQQSSEFIITLVQTISFIYKNCRMDNLQLLKDCGLEIVNHFIQLPINILEQEEDENNFSSFRKDRKKEEQMENEIQERVRTLKGFRYMIEDGITQAFLVYPHSLVKELMELFHLECFSSYECKHCLFIGQSATTHDILAAVYGIFAEILWDVDPEEVTEGGIDIEHLAPIILSFAGSIPNKYGANISNQQLYHILPSSSSSHQSISSLSFTPNIEIELAPSRKLVANALQLIYFLICEIEIDIIKLPRMWVLQNAFVALTTNQFKSENETELFKILDDSMSVCGGNEEDNDQVVQSALSKIGFLIGDIQRDKHQNQYLHKISKEINEELIDVGADEEKDALLFKLDNSQKEEWSNSALQTKKAIFNVKKDQTNGNDNRW</sequence>
<accession>A0A5J4VME1</accession>
<dbReference type="EMBL" id="SNRW01006157">
    <property type="protein sequence ID" value="KAA6383615.1"/>
    <property type="molecule type" value="Genomic_DNA"/>
</dbReference>
<organism evidence="1 2">
    <name type="scientific">Streblomastix strix</name>
    <dbReference type="NCBI Taxonomy" id="222440"/>
    <lineage>
        <taxon>Eukaryota</taxon>
        <taxon>Metamonada</taxon>
        <taxon>Preaxostyla</taxon>
        <taxon>Oxymonadida</taxon>
        <taxon>Streblomastigidae</taxon>
        <taxon>Streblomastix</taxon>
    </lineage>
</organism>
<name>A0A5J4VME1_9EUKA</name>
<evidence type="ECO:0000313" key="1">
    <source>
        <dbReference type="EMBL" id="KAA6383615.1"/>
    </source>
</evidence>
<dbReference type="Proteomes" id="UP000324800">
    <property type="component" value="Unassembled WGS sequence"/>
</dbReference>
<comment type="caution">
    <text evidence="1">The sequence shown here is derived from an EMBL/GenBank/DDBJ whole genome shotgun (WGS) entry which is preliminary data.</text>
</comment>
<evidence type="ECO:0000313" key="2">
    <source>
        <dbReference type="Proteomes" id="UP000324800"/>
    </source>
</evidence>
<gene>
    <name evidence="1" type="ORF">EZS28_020858</name>
</gene>
<reference evidence="1 2" key="1">
    <citation type="submission" date="2019-03" db="EMBL/GenBank/DDBJ databases">
        <title>Single cell metagenomics reveals metabolic interactions within the superorganism composed of flagellate Streblomastix strix and complex community of Bacteroidetes bacteria on its surface.</title>
        <authorList>
            <person name="Treitli S.C."/>
            <person name="Kolisko M."/>
            <person name="Husnik F."/>
            <person name="Keeling P."/>
            <person name="Hampl V."/>
        </authorList>
    </citation>
    <scope>NUCLEOTIDE SEQUENCE [LARGE SCALE GENOMIC DNA]</scope>
    <source>
        <strain evidence="1">ST1C</strain>
    </source>
</reference>
<proteinExistence type="predicted"/>